<sequence length="172" mass="19749">MIEHTEQMSRFVQNYGRVQSLLRIYDKAKSNSSEGAEVIKNDEDIRLTDLLRAAVVFLHGSQEDYIRSILSEWMRQKVDEKELSTIALLGSSGRVEKFSLAQLNRFSKYSVSTLIDESIKESLGKTSFNSYTEICSWMNKIGISLATFSNQNQINELIKRRHKIVHEVDQVA</sequence>
<dbReference type="AlphaFoldDB" id="A0A9D2DKM5"/>
<reference evidence="2" key="1">
    <citation type="journal article" date="2021" name="PeerJ">
        <title>Extensive microbial diversity within the chicken gut microbiome revealed by metagenomics and culture.</title>
        <authorList>
            <person name="Gilroy R."/>
            <person name="Ravi A."/>
            <person name="Getino M."/>
            <person name="Pursley I."/>
            <person name="Horton D.L."/>
            <person name="Alikhan N.F."/>
            <person name="Baker D."/>
            <person name="Gharbi K."/>
            <person name="Hall N."/>
            <person name="Watson M."/>
            <person name="Adriaenssens E.M."/>
            <person name="Foster-Nyarko E."/>
            <person name="Jarju S."/>
            <person name="Secka A."/>
            <person name="Antonio M."/>
            <person name="Oren A."/>
            <person name="Chaudhuri R.R."/>
            <person name="La Ragione R."/>
            <person name="Hildebrand F."/>
            <person name="Pallen M.J."/>
        </authorList>
    </citation>
    <scope>NUCLEOTIDE SEQUENCE</scope>
    <source>
        <strain evidence="2">ChiHecolR3B27-1887</strain>
    </source>
</reference>
<evidence type="ECO:0000259" key="1">
    <source>
        <dbReference type="Pfam" id="PF18735"/>
    </source>
</evidence>
<dbReference type="EMBL" id="DXBZ01000127">
    <property type="protein sequence ID" value="HIZ18753.1"/>
    <property type="molecule type" value="Genomic_DNA"/>
</dbReference>
<comment type="caution">
    <text evidence="2">The sequence shown here is derived from an EMBL/GenBank/DDBJ whole genome shotgun (WGS) entry which is preliminary data.</text>
</comment>
<evidence type="ECO:0000313" key="2">
    <source>
        <dbReference type="EMBL" id="HIZ18753.1"/>
    </source>
</evidence>
<feature type="non-terminal residue" evidence="2">
    <location>
        <position position="172"/>
    </location>
</feature>
<feature type="domain" description="RiboL-PSP-HEPN" evidence="1">
    <location>
        <begin position="17"/>
        <end position="168"/>
    </location>
</feature>
<gene>
    <name evidence="2" type="ORF">IAA22_06570</name>
</gene>
<evidence type="ECO:0000313" key="3">
    <source>
        <dbReference type="Proteomes" id="UP000824029"/>
    </source>
</evidence>
<dbReference type="InterPro" id="IPR041519">
    <property type="entry name" value="HEPN_RiboL-PSP"/>
</dbReference>
<dbReference type="Pfam" id="PF18735">
    <property type="entry name" value="HEPN_RiboL-PSP"/>
    <property type="match status" value="1"/>
</dbReference>
<protein>
    <recommendedName>
        <fullName evidence="1">RiboL-PSP-HEPN domain-containing protein</fullName>
    </recommendedName>
</protein>
<organism evidence="2 3">
    <name type="scientific">Candidatus Olsenella stercoravium</name>
    <dbReference type="NCBI Taxonomy" id="2838713"/>
    <lineage>
        <taxon>Bacteria</taxon>
        <taxon>Bacillati</taxon>
        <taxon>Actinomycetota</taxon>
        <taxon>Coriobacteriia</taxon>
        <taxon>Coriobacteriales</taxon>
        <taxon>Atopobiaceae</taxon>
        <taxon>Olsenella</taxon>
    </lineage>
</organism>
<reference evidence="2" key="2">
    <citation type="submission" date="2021-04" db="EMBL/GenBank/DDBJ databases">
        <authorList>
            <person name="Gilroy R."/>
        </authorList>
    </citation>
    <scope>NUCLEOTIDE SEQUENCE</scope>
    <source>
        <strain evidence="2">ChiHecolR3B27-1887</strain>
    </source>
</reference>
<dbReference type="Proteomes" id="UP000824029">
    <property type="component" value="Unassembled WGS sequence"/>
</dbReference>
<name>A0A9D2DKM5_9ACTN</name>
<accession>A0A9D2DKM5</accession>
<proteinExistence type="predicted"/>